<dbReference type="Pfam" id="PF00270">
    <property type="entry name" value="DEAD"/>
    <property type="match status" value="1"/>
</dbReference>
<keyword evidence="7" id="KW-1185">Reference proteome</keyword>
<dbReference type="Proteomes" id="UP000193404">
    <property type="component" value="Chromosome"/>
</dbReference>
<dbReference type="PANTHER" id="PTHR47957">
    <property type="entry name" value="ATP-DEPENDENT HELICASE HRQ1"/>
    <property type="match status" value="1"/>
</dbReference>
<dbReference type="KEGG" id="aman:B6F84_00205"/>
<reference evidence="6 7" key="1">
    <citation type="submission" date="2017-03" db="EMBL/GenBank/DDBJ databases">
        <title>Sulfur activation and transportation mechanism of thermophilic Archaea Acidianus manzaensis YN-25.</title>
        <authorList>
            <person name="Ma Y."/>
            <person name="Yang Y."/>
            <person name="Xia J."/>
        </authorList>
    </citation>
    <scope>NUCLEOTIDE SEQUENCE [LARGE SCALE GENOMIC DNA]</scope>
    <source>
        <strain evidence="6 7">YN-25</strain>
    </source>
</reference>
<feature type="domain" description="Helicase ATP-binding" evidence="4">
    <location>
        <begin position="51"/>
        <end position="238"/>
    </location>
</feature>
<evidence type="ECO:0000259" key="5">
    <source>
        <dbReference type="PROSITE" id="PS51194"/>
    </source>
</evidence>
<evidence type="ECO:0000256" key="2">
    <source>
        <dbReference type="ARBA" id="ARBA00022840"/>
    </source>
</evidence>
<dbReference type="PROSITE" id="PS51194">
    <property type="entry name" value="HELICASE_CTER"/>
    <property type="match status" value="1"/>
</dbReference>
<feature type="domain" description="Helicase C-terminal" evidence="5">
    <location>
        <begin position="282"/>
        <end position="425"/>
    </location>
</feature>
<dbReference type="InterPro" id="IPR014001">
    <property type="entry name" value="Helicase_ATP-bd"/>
</dbReference>
<keyword evidence="3" id="KW-0175">Coiled coil</keyword>
<accession>A0A1W6JWG1</accession>
<dbReference type="InterPro" id="IPR001650">
    <property type="entry name" value="Helicase_C-like"/>
</dbReference>
<dbReference type="SUPFAM" id="SSF52540">
    <property type="entry name" value="P-loop containing nucleoside triphosphate hydrolases"/>
    <property type="match status" value="1"/>
</dbReference>
<proteinExistence type="predicted"/>
<dbReference type="InterPro" id="IPR027417">
    <property type="entry name" value="P-loop_NTPase"/>
</dbReference>
<evidence type="ECO:0000313" key="7">
    <source>
        <dbReference type="Proteomes" id="UP000193404"/>
    </source>
</evidence>
<organism evidence="6 7">
    <name type="scientific">Acidianus manzaensis</name>
    <dbReference type="NCBI Taxonomy" id="282676"/>
    <lineage>
        <taxon>Archaea</taxon>
        <taxon>Thermoproteota</taxon>
        <taxon>Thermoprotei</taxon>
        <taxon>Sulfolobales</taxon>
        <taxon>Sulfolobaceae</taxon>
        <taxon>Acidianus</taxon>
    </lineage>
</organism>
<keyword evidence="2" id="KW-0067">ATP-binding</keyword>
<dbReference type="GO" id="GO:0006289">
    <property type="term" value="P:nucleotide-excision repair"/>
    <property type="evidence" value="ECO:0007669"/>
    <property type="project" value="TreeGrafter"/>
</dbReference>
<dbReference type="EMBL" id="CP020477">
    <property type="protein sequence ID" value="ARM74603.1"/>
    <property type="molecule type" value="Genomic_DNA"/>
</dbReference>
<dbReference type="GO" id="GO:0043138">
    <property type="term" value="F:3'-5' DNA helicase activity"/>
    <property type="evidence" value="ECO:0007669"/>
    <property type="project" value="TreeGrafter"/>
</dbReference>
<dbReference type="PANTHER" id="PTHR47957:SF3">
    <property type="entry name" value="ATP-DEPENDENT HELICASE HRQ1"/>
    <property type="match status" value="1"/>
</dbReference>
<gene>
    <name evidence="6" type="ORF">B6F84_00205</name>
</gene>
<dbReference type="GO" id="GO:0005524">
    <property type="term" value="F:ATP binding"/>
    <property type="evidence" value="ECO:0007669"/>
    <property type="project" value="UniProtKB-KW"/>
</dbReference>
<dbReference type="PROSITE" id="PS51192">
    <property type="entry name" value="HELICASE_ATP_BIND_1"/>
    <property type="match status" value="1"/>
</dbReference>
<dbReference type="Pfam" id="PF00271">
    <property type="entry name" value="Helicase_C"/>
    <property type="match status" value="1"/>
</dbReference>
<evidence type="ECO:0000256" key="1">
    <source>
        <dbReference type="ARBA" id="ARBA00022741"/>
    </source>
</evidence>
<protein>
    <recommendedName>
        <fullName evidence="8">DEAD/DEAH box helicase</fullName>
    </recommendedName>
</protein>
<dbReference type="GO" id="GO:0036297">
    <property type="term" value="P:interstrand cross-link repair"/>
    <property type="evidence" value="ECO:0007669"/>
    <property type="project" value="TreeGrafter"/>
</dbReference>
<evidence type="ECO:0000256" key="3">
    <source>
        <dbReference type="SAM" id="Coils"/>
    </source>
</evidence>
<dbReference type="AlphaFoldDB" id="A0A1W6JWG1"/>
<dbReference type="RefSeq" id="WP_148690348.1">
    <property type="nucleotide sequence ID" value="NZ_CP020477.1"/>
</dbReference>
<evidence type="ECO:0000259" key="4">
    <source>
        <dbReference type="PROSITE" id="PS51192"/>
    </source>
</evidence>
<name>A0A1W6JWG1_9CREN</name>
<dbReference type="GO" id="GO:0003676">
    <property type="term" value="F:nucleic acid binding"/>
    <property type="evidence" value="ECO:0007669"/>
    <property type="project" value="InterPro"/>
</dbReference>
<dbReference type="STRING" id="282676.B6F84_00205"/>
<feature type="coiled-coil region" evidence="3">
    <location>
        <begin position="857"/>
        <end position="885"/>
    </location>
</feature>
<evidence type="ECO:0008006" key="8">
    <source>
        <dbReference type="Google" id="ProtNLM"/>
    </source>
</evidence>
<sequence>MNLDDFYTIEVDEAGTPYSYLQQKFKDILKICSKNIEFCGYNLYPHQFDSLNYLLKGEDIILRAETGSGKTEVWVSYALEKDSTVLVVYPTKALTNDQLYRIAKYYKQAGYSVDVVENTRGNEKRIEIYGDVVRYDGDTSKKVRDYVSNAKVVLTNPEMLLLGLKGRNALSSFLSGVDLIVVDELDFYRSSKSTVLLFLIKKVLERSSRDPRIIIMSATLNNVNSIMTFFKDRKFHIIQGKAYRPKNKTYIVLGKGIKFNSIDEILKNSFLAQEILRLNRDYSDEIIKRAKSSGSTIVFVPTTNMAENLSGKTDVPSHHSRVSRRNREEIERKLRDGELNAVITVKTLQQGIDVGTITRIIHVGLPNNLSDFRQREGRKGRRIDIKETESIIIPISWDDLVRAKYFQVWKSMENESLIINSDNKIIDEYDECIKSPDIECKFYDVYNNITAYIYDGNEFRQSSDKFSWRVYVETKIKGTIDRQNRSLTFESGKIIGDNTQILETQVEFDSAKFLGKEVQFPECLKEAIYSYDQVVKRWGQKGDFFKDIAYGKVYSMVSLNVIIPEKGGYVQVTEFPKDVVWEIESRERVSKVKLSDGTEIPTYEYSDISLSDYCRLPKPKYNFKTYAYVSEIQPSDMKEGDLAMDFILALLRKNYFIELNAIKYDISNNLLKIWESEPIALLKHLREDKKTLVGDKELTCTELMNDVENATIDFQLKLILDMINPKDLINIQKNFESIKNLAKRYVYYICDAVLIKEKLVPSSLPENTAIIDYQFGKYYVATKESEKMLLKLDEVKNELFNLALKNYQKFILYGINKSEFGALKEFSVDVDELVKKIFDSPITLSKVEENLLGTTKILEKEIEINNKLNENKEVTNEDYEQLFKLRARMIAALYNYIEKMQDKSINDNSI</sequence>
<dbReference type="SMART" id="SM00487">
    <property type="entry name" value="DEXDc"/>
    <property type="match status" value="1"/>
</dbReference>
<dbReference type="OrthoDB" id="36796at2157"/>
<dbReference type="InterPro" id="IPR011545">
    <property type="entry name" value="DEAD/DEAH_box_helicase_dom"/>
</dbReference>
<keyword evidence="1" id="KW-0547">Nucleotide-binding</keyword>
<dbReference type="GeneID" id="41589293"/>
<dbReference type="Gene3D" id="3.40.50.300">
    <property type="entry name" value="P-loop containing nucleotide triphosphate hydrolases"/>
    <property type="match status" value="2"/>
</dbReference>
<evidence type="ECO:0000313" key="6">
    <source>
        <dbReference type="EMBL" id="ARM74603.1"/>
    </source>
</evidence>
<dbReference type="SMART" id="SM00490">
    <property type="entry name" value="HELICc"/>
    <property type="match status" value="1"/>
</dbReference>